<organism evidence="1 2">
    <name type="scientific">Bacillus thuringiensis serovar yosoo</name>
    <dbReference type="NCBI Taxonomy" id="180848"/>
    <lineage>
        <taxon>Bacteria</taxon>
        <taxon>Bacillati</taxon>
        <taxon>Bacillota</taxon>
        <taxon>Bacilli</taxon>
        <taxon>Bacillales</taxon>
        <taxon>Bacillaceae</taxon>
        <taxon>Bacillus</taxon>
        <taxon>Bacillus cereus group</taxon>
    </lineage>
</organism>
<sequence>MSNKQNEQNSQNIKITNEIEGVLPMTKSIEQALKDQGYKVRMQYHDLPRGVSYKFDDEFGNERISSYALWDTQHRNTILRTTMQLNSLMKKSKL</sequence>
<evidence type="ECO:0000313" key="1">
    <source>
        <dbReference type="EMBL" id="OTY60380.1"/>
    </source>
</evidence>
<dbReference type="RefSeq" id="WP_087965697.1">
    <property type="nucleotide sequence ID" value="NZ_NFDN01000041.1"/>
</dbReference>
<name>A0A9X6FDG9_BACTU</name>
<gene>
    <name evidence="1" type="ORF">BK746_08190</name>
</gene>
<dbReference type="EMBL" id="NFDN01000041">
    <property type="protein sequence ID" value="OTY60380.1"/>
    <property type="molecule type" value="Genomic_DNA"/>
</dbReference>
<protein>
    <submittedName>
        <fullName evidence="1">Uncharacterized protein</fullName>
    </submittedName>
</protein>
<accession>A0A9X6FDG9</accession>
<evidence type="ECO:0000313" key="2">
    <source>
        <dbReference type="Proteomes" id="UP000195129"/>
    </source>
</evidence>
<reference evidence="1 2" key="1">
    <citation type="submission" date="2016-10" db="EMBL/GenBank/DDBJ databases">
        <title>Comparative genomics of Bacillus thuringiensis reveals a path to pathogens against multiple invertebrate hosts.</title>
        <authorList>
            <person name="Zheng J."/>
            <person name="Gao Q."/>
            <person name="Liu H."/>
            <person name="Peng D."/>
            <person name="Ruan L."/>
            <person name="Sun M."/>
        </authorList>
    </citation>
    <scope>NUCLEOTIDE SEQUENCE [LARGE SCALE GENOMIC DNA]</scope>
    <source>
        <strain evidence="1">BGSC 4CA1</strain>
    </source>
</reference>
<proteinExistence type="predicted"/>
<dbReference type="AlphaFoldDB" id="A0A9X6FDG9"/>
<dbReference type="Proteomes" id="UP000195129">
    <property type="component" value="Unassembled WGS sequence"/>
</dbReference>
<comment type="caution">
    <text evidence="1">The sequence shown here is derived from an EMBL/GenBank/DDBJ whole genome shotgun (WGS) entry which is preliminary data.</text>
</comment>